<evidence type="ECO:0000256" key="1">
    <source>
        <dbReference type="SAM" id="MobiDB-lite"/>
    </source>
</evidence>
<dbReference type="EMBL" id="LSRX01001038">
    <property type="protein sequence ID" value="OLP84492.1"/>
    <property type="molecule type" value="Genomic_DNA"/>
</dbReference>
<accession>A0A1Q9CNI5</accession>
<reference evidence="2 3" key="1">
    <citation type="submission" date="2016-02" db="EMBL/GenBank/DDBJ databases">
        <title>Genome analysis of coral dinoflagellate symbionts highlights evolutionary adaptations to a symbiotic lifestyle.</title>
        <authorList>
            <person name="Aranda M."/>
            <person name="Li Y."/>
            <person name="Liew Y.J."/>
            <person name="Baumgarten S."/>
            <person name="Simakov O."/>
            <person name="Wilson M."/>
            <person name="Piel J."/>
            <person name="Ashoor H."/>
            <person name="Bougouffa S."/>
            <person name="Bajic V.B."/>
            <person name="Ryu T."/>
            <person name="Ravasi T."/>
            <person name="Bayer T."/>
            <person name="Micklem G."/>
            <person name="Kim H."/>
            <person name="Bhak J."/>
            <person name="Lajeunesse T.C."/>
            <person name="Voolstra C.R."/>
        </authorList>
    </citation>
    <scope>NUCLEOTIDE SEQUENCE [LARGE SCALE GENOMIC DNA]</scope>
    <source>
        <strain evidence="2 3">CCMP2467</strain>
    </source>
</reference>
<sequence>MTDKHAALSLPHGGDVVVVSAPNTSVENGALGAVPLAALETAVLQKVISHGSDSNVTCIADATCEAIALDREQMEAKYHDDVRHNLVARGMSQPVAIFHFAGHVAGSMSHKEVCLADGGMHLGGMLDDIRAFTTLIYLSACCGDDHRTGHSQHSITGCPGCGPNDNASIVCCSWPLIDVAGLGMSRDFYQHVQELSLGQGCDDVVGAAVALRAAVAEMSQRTRRDMHGLADAIQQDLSADADGRAMTEEVAARGFLALRGCSRSLLAEESDSSDVSYADDALEQLRGGYRCYSQPPVRRKESDRRTTLRGLRRHEAHASARAGARVSDHQGGPSSAGVPRRARPEFTGGSGSGERENPRASNLNGRPEPPLSGIARGIWP</sequence>
<dbReference type="Proteomes" id="UP000186817">
    <property type="component" value="Unassembled WGS sequence"/>
</dbReference>
<evidence type="ECO:0000313" key="2">
    <source>
        <dbReference type="EMBL" id="OLP84492.1"/>
    </source>
</evidence>
<organism evidence="2 3">
    <name type="scientific">Symbiodinium microadriaticum</name>
    <name type="common">Dinoflagellate</name>
    <name type="synonym">Zooxanthella microadriatica</name>
    <dbReference type="NCBI Taxonomy" id="2951"/>
    <lineage>
        <taxon>Eukaryota</taxon>
        <taxon>Sar</taxon>
        <taxon>Alveolata</taxon>
        <taxon>Dinophyceae</taxon>
        <taxon>Suessiales</taxon>
        <taxon>Symbiodiniaceae</taxon>
        <taxon>Symbiodinium</taxon>
    </lineage>
</organism>
<keyword evidence="3" id="KW-1185">Reference proteome</keyword>
<comment type="caution">
    <text evidence="2">The sequence shown here is derived from an EMBL/GenBank/DDBJ whole genome shotgun (WGS) entry which is preliminary data.</text>
</comment>
<feature type="region of interest" description="Disordered" evidence="1">
    <location>
        <begin position="292"/>
        <end position="380"/>
    </location>
</feature>
<dbReference type="AlphaFoldDB" id="A0A1Q9CNI5"/>
<protein>
    <submittedName>
        <fullName evidence="2">Uncharacterized protein</fullName>
    </submittedName>
</protein>
<evidence type="ECO:0000313" key="3">
    <source>
        <dbReference type="Proteomes" id="UP000186817"/>
    </source>
</evidence>
<gene>
    <name evidence="2" type="ORF">AK812_SmicGene34632</name>
</gene>
<name>A0A1Q9CNI5_SYMMI</name>
<proteinExistence type="predicted"/>